<evidence type="ECO:0000313" key="2">
    <source>
        <dbReference type="EMBL" id="OHT13275.1"/>
    </source>
</evidence>
<accession>A0A1J4KPV7</accession>
<proteinExistence type="predicted"/>
<dbReference type="SUPFAM" id="SSF54160">
    <property type="entry name" value="Chromo domain-like"/>
    <property type="match status" value="1"/>
</dbReference>
<dbReference type="GeneID" id="94833779"/>
<gene>
    <name evidence="2" type="ORF">TRFO_16591</name>
</gene>
<dbReference type="RefSeq" id="XP_068366411.1">
    <property type="nucleotide sequence ID" value="XM_068499075.1"/>
</dbReference>
<comment type="caution">
    <text evidence="2">The sequence shown here is derived from an EMBL/GenBank/DDBJ whole genome shotgun (WGS) entry which is preliminary data.</text>
</comment>
<evidence type="ECO:0000313" key="3">
    <source>
        <dbReference type="Proteomes" id="UP000179807"/>
    </source>
</evidence>
<organism evidence="2 3">
    <name type="scientific">Tritrichomonas foetus</name>
    <dbReference type="NCBI Taxonomy" id="1144522"/>
    <lineage>
        <taxon>Eukaryota</taxon>
        <taxon>Metamonada</taxon>
        <taxon>Parabasalia</taxon>
        <taxon>Tritrichomonadida</taxon>
        <taxon>Tritrichomonadidae</taxon>
        <taxon>Tritrichomonas</taxon>
    </lineage>
</organism>
<name>A0A1J4KPV7_9EUKA</name>
<dbReference type="EMBL" id="MLAK01000544">
    <property type="protein sequence ID" value="OHT13275.1"/>
    <property type="molecule type" value="Genomic_DNA"/>
</dbReference>
<sequence length="191" mass="22084">MNEKIRVYAIAASRTENGIKEWYAGVKGSHDGLFNDSLQWDWYPEEMISNFNKLAQKIDNNININAQQTTSTTTSTKKTKKPAKNKRKDNSNSSGENIKHVQIMKGNLLFVVNTEQPKIESVSKLKRYHNDQNKKITRIVGCNNQDGVITWKVKFNDSDQVQKIPHSELILRNKDLFIEYCKEKLVEEKPK</sequence>
<reference evidence="2" key="1">
    <citation type="submission" date="2016-10" db="EMBL/GenBank/DDBJ databases">
        <authorList>
            <person name="Benchimol M."/>
            <person name="Almeida L.G."/>
            <person name="Vasconcelos A.T."/>
            <person name="Perreira-Neves A."/>
            <person name="Rosa I.A."/>
            <person name="Tasca T."/>
            <person name="Bogo M.R."/>
            <person name="de Souza W."/>
        </authorList>
    </citation>
    <scope>NUCLEOTIDE SEQUENCE [LARGE SCALE GENOMIC DNA]</scope>
    <source>
        <strain evidence="2">K</strain>
    </source>
</reference>
<dbReference type="VEuPathDB" id="TrichDB:TRFO_16591"/>
<feature type="region of interest" description="Disordered" evidence="1">
    <location>
        <begin position="66"/>
        <end position="98"/>
    </location>
</feature>
<keyword evidence="3" id="KW-1185">Reference proteome</keyword>
<dbReference type="Proteomes" id="UP000179807">
    <property type="component" value="Unassembled WGS sequence"/>
</dbReference>
<dbReference type="AlphaFoldDB" id="A0A1J4KPV7"/>
<feature type="compositionally biased region" description="Basic residues" evidence="1">
    <location>
        <begin position="77"/>
        <end position="87"/>
    </location>
</feature>
<feature type="compositionally biased region" description="Low complexity" evidence="1">
    <location>
        <begin position="66"/>
        <end position="76"/>
    </location>
</feature>
<evidence type="ECO:0000256" key="1">
    <source>
        <dbReference type="SAM" id="MobiDB-lite"/>
    </source>
</evidence>
<dbReference type="InterPro" id="IPR016197">
    <property type="entry name" value="Chromo-like_dom_sf"/>
</dbReference>
<protein>
    <submittedName>
        <fullName evidence="2">Uncharacterized protein</fullName>
    </submittedName>
</protein>